<name>A0A212IZ98_9BACT</name>
<organism evidence="1">
    <name type="scientific">uncultured Dysgonomonas sp</name>
    <dbReference type="NCBI Taxonomy" id="206096"/>
    <lineage>
        <taxon>Bacteria</taxon>
        <taxon>Pseudomonadati</taxon>
        <taxon>Bacteroidota</taxon>
        <taxon>Bacteroidia</taxon>
        <taxon>Bacteroidales</taxon>
        <taxon>Dysgonomonadaceae</taxon>
        <taxon>Dysgonomonas</taxon>
        <taxon>environmental samples</taxon>
    </lineage>
</organism>
<gene>
    <name evidence="1" type="ORF">KL86DYS2_10379</name>
</gene>
<protein>
    <submittedName>
        <fullName evidence="1">Uncharacterized protein</fullName>
    </submittedName>
</protein>
<accession>A0A212IZ98</accession>
<evidence type="ECO:0000313" key="1">
    <source>
        <dbReference type="EMBL" id="SBV92529.1"/>
    </source>
</evidence>
<dbReference type="EMBL" id="FLUL01000001">
    <property type="protein sequence ID" value="SBV92529.1"/>
    <property type="molecule type" value="Genomic_DNA"/>
</dbReference>
<proteinExistence type="predicted"/>
<dbReference type="AlphaFoldDB" id="A0A212IZ98"/>
<sequence>MLRTSFSDEAVGYKHGLYGDEDMIFNMHTHPGGDDTKMASGQISPFGYEGGDMSNLAKRYNNAKSVNKKYPTAYPKHFIYHKNSQSLIYFNDKTTSKLLGPIKSTTQLRKTVLGYKNW</sequence>
<reference evidence="1" key="1">
    <citation type="submission" date="2016-04" db="EMBL/GenBank/DDBJ databases">
        <authorList>
            <person name="Evans L.H."/>
            <person name="Alamgir A."/>
            <person name="Owens N."/>
            <person name="Weber N.D."/>
            <person name="Virtaneva K."/>
            <person name="Barbian K."/>
            <person name="Babar A."/>
            <person name="Rosenke K."/>
        </authorList>
    </citation>
    <scope>NUCLEOTIDE SEQUENCE</scope>
    <source>
        <strain evidence="1">86-2</strain>
    </source>
</reference>